<dbReference type="Proteomes" id="UP000054845">
    <property type="component" value="Unassembled WGS sequence"/>
</dbReference>
<dbReference type="OrthoDB" id="10295855at2759"/>
<accession>A0A0P1BEV0</accession>
<feature type="region of interest" description="Disordered" evidence="1">
    <location>
        <begin position="251"/>
        <end position="296"/>
    </location>
</feature>
<sequence length="296" mass="33090">MFLLARTLDGYREEWGYRLSTPLTKRWWSVVALVLIGPQIARSLPLGNAFKKLCCSKEKSLASGSSDSDVFVPLNIPASRYKPFNKHMDEYVDPVKDEDHHYGGLRDPFHPNDPTIIPPNAWENTGLAHESLWEGTSHQTKKRAFWAFPGTRWQVMPDGELHQVEGEGVPKRVQAKLSDHKFDAIHKGEVVGRFELPFDPSGGQVPLKKGVYDIEREPVHGRGSVMRPNWEQALRTMNEMRVKQRIAQAKVQAEAKPAPGPVPAPAEQMTAKQGAATMPVAAEQGPAKTPDQEEHP</sequence>
<name>A0A0P1BEV0_9BASI</name>
<dbReference type="EMBL" id="CCYA01000243">
    <property type="protein sequence ID" value="CEH14400.1"/>
    <property type="molecule type" value="Genomic_DNA"/>
</dbReference>
<proteinExistence type="predicted"/>
<dbReference type="AlphaFoldDB" id="A0A0P1BEV0"/>
<reference evidence="2 3" key="1">
    <citation type="submission" date="2014-09" db="EMBL/GenBank/DDBJ databases">
        <authorList>
            <person name="Magalhaes I.L.F."/>
            <person name="Oliveira U."/>
            <person name="Santos F.R."/>
            <person name="Vidigal T.H.D.A."/>
            <person name="Brescovit A.D."/>
            <person name="Santos A.J."/>
        </authorList>
    </citation>
    <scope>NUCLEOTIDE SEQUENCE [LARGE SCALE GENOMIC DNA]</scope>
</reference>
<evidence type="ECO:0000256" key="1">
    <source>
        <dbReference type="SAM" id="MobiDB-lite"/>
    </source>
</evidence>
<organism evidence="2 3">
    <name type="scientific">Ceraceosorus bombacis</name>
    <dbReference type="NCBI Taxonomy" id="401625"/>
    <lineage>
        <taxon>Eukaryota</taxon>
        <taxon>Fungi</taxon>
        <taxon>Dikarya</taxon>
        <taxon>Basidiomycota</taxon>
        <taxon>Ustilaginomycotina</taxon>
        <taxon>Exobasidiomycetes</taxon>
        <taxon>Ceraceosorales</taxon>
        <taxon>Ceraceosoraceae</taxon>
        <taxon>Ceraceosorus</taxon>
    </lineage>
</organism>
<keyword evidence="3" id="KW-1185">Reference proteome</keyword>
<evidence type="ECO:0000313" key="2">
    <source>
        <dbReference type="EMBL" id="CEH14400.1"/>
    </source>
</evidence>
<protein>
    <submittedName>
        <fullName evidence="2">Uncharacterized protein</fullName>
    </submittedName>
</protein>
<evidence type="ECO:0000313" key="3">
    <source>
        <dbReference type="Proteomes" id="UP000054845"/>
    </source>
</evidence>